<evidence type="ECO:0000256" key="5">
    <source>
        <dbReference type="ARBA" id="ARBA00022475"/>
    </source>
</evidence>
<dbReference type="HAMAP" id="MF_01810">
    <property type="entry name" value="YidC_type1"/>
    <property type="match status" value="1"/>
</dbReference>
<reference evidence="17 18" key="1">
    <citation type="journal article" date="2010" name="J. Bacteriol.">
        <title>The complete genome sequence of Croceibacter atlanticus HTCC2559T.</title>
        <authorList>
            <person name="Oh H.M."/>
            <person name="Kang I."/>
            <person name="Ferriera S."/>
            <person name="Giovannoni S.J."/>
            <person name="Cho J.C."/>
        </authorList>
    </citation>
    <scope>NUCLEOTIDE SEQUENCE [LARGE SCALE GENOMIC DNA]</scope>
    <source>
        <strain evidence="18">ATCC BAA-628 / HTCC2559 / KCTC 12090</strain>
    </source>
</reference>
<dbReference type="GO" id="GO:0005886">
    <property type="term" value="C:plasma membrane"/>
    <property type="evidence" value="ECO:0007669"/>
    <property type="project" value="UniProtKB-SubCell"/>
</dbReference>
<keyword evidence="7 13" id="KW-0653">Protein transport</keyword>
<evidence type="ECO:0000256" key="14">
    <source>
        <dbReference type="SAM" id="MobiDB-lite"/>
    </source>
</evidence>
<dbReference type="EMBL" id="CP002046">
    <property type="protein sequence ID" value="EAP86054.1"/>
    <property type="molecule type" value="Genomic_DNA"/>
</dbReference>
<dbReference type="NCBIfam" id="NF002359">
    <property type="entry name" value="PRK01318.2-6"/>
    <property type="match status" value="1"/>
</dbReference>
<sequence>MENKKFDLNSLIGFILIGGILIWMLYRNAPTEEELQEKATTEQVEKANETNEVATPTTVDSTQVATTETDSIKQARANAQLGSFGYSNQYDNGTVTTFENDVLFLKVANKGGQIVEAKMKNFKTYDSIPVHLIKDNNASFNINFKTSDNRTLNTENLAFEPTLSKSGDNQVLSMKLKVSNSEYLEYRYELKPGEYMLDFSINSKGLENVLNTSEAAVLNWKLKGYRHAKSISYENRYTEAIYEYEDGKDDYLGQQDFTDDEEEDVTYVAFKQHFFTSILLTDTPFKTGKFTSKNLVEDEDIDTVYTKEFTAQFPLETKGGEIDYNMNWYYGPSDYKILNDYDRNLDEVIPLGWGIFGWINRYVFIPFFAFITSFGVVSYGVAIIIMTIVVRIVLSPVTYKSYLSQAKMKVLKPEINELNEKYKDNPMKKQQETMKLYSKAGASPMSGCLPALMQLPVFYALFQFFPSAFQLRQKSFLWADDLSSYDTIAELPFSIPFYGDHVSLFPILASVAIFFYMTMTTGQTMQQNSQPGMPNMKFIMYLSPLLMLFFFNNYASGLSLYYFISNLITIGIMLVIKNVIIDEDKIHAKIEANKKKPKKQNRFSKKMQEMMEQAEAQKNAKK</sequence>
<gene>
    <name evidence="13" type="primary">yidC</name>
    <name evidence="17" type="ordered locus">CA2559_08476</name>
</gene>
<dbReference type="GO" id="GO:0015031">
    <property type="term" value="P:protein transport"/>
    <property type="evidence" value="ECO:0007669"/>
    <property type="project" value="UniProtKB-KW"/>
</dbReference>
<feature type="compositionally biased region" description="Basic residues" evidence="14">
    <location>
        <begin position="595"/>
        <end position="605"/>
    </location>
</feature>
<dbReference type="Gene3D" id="2.70.98.90">
    <property type="match status" value="1"/>
</dbReference>
<feature type="domain" description="Membrane insertase YidC N-terminal" evidence="16">
    <location>
        <begin position="97"/>
        <end position="364"/>
    </location>
</feature>
<evidence type="ECO:0000256" key="10">
    <source>
        <dbReference type="ARBA" id="ARBA00023186"/>
    </source>
</evidence>
<accession>A3UBQ3</accession>
<dbReference type="GO" id="GO:0051205">
    <property type="term" value="P:protein insertion into membrane"/>
    <property type="evidence" value="ECO:0007669"/>
    <property type="project" value="TreeGrafter"/>
</dbReference>
<evidence type="ECO:0000256" key="3">
    <source>
        <dbReference type="ARBA" id="ARBA00015325"/>
    </source>
</evidence>
<evidence type="ECO:0000256" key="2">
    <source>
        <dbReference type="ARBA" id="ARBA00010527"/>
    </source>
</evidence>
<keyword evidence="4 13" id="KW-0813">Transport</keyword>
<dbReference type="InterPro" id="IPR028053">
    <property type="entry name" value="Membr_insert_YidC_N"/>
</dbReference>
<evidence type="ECO:0000313" key="17">
    <source>
        <dbReference type="EMBL" id="EAP86054.1"/>
    </source>
</evidence>
<feature type="transmembrane region" description="Helical" evidence="13">
    <location>
        <begin position="436"/>
        <end position="462"/>
    </location>
</feature>
<evidence type="ECO:0000256" key="7">
    <source>
        <dbReference type="ARBA" id="ARBA00022927"/>
    </source>
</evidence>
<dbReference type="OrthoDB" id="9780552at2"/>
<keyword evidence="6 13" id="KW-0812">Transmembrane</keyword>
<comment type="subcellular location">
    <subcellularLocation>
        <location evidence="1 13">Cell inner membrane</location>
        <topology evidence="1 13">Multi-pass membrane protein</topology>
    </subcellularLocation>
</comment>
<keyword evidence="10 13" id="KW-0143">Chaperone</keyword>
<feature type="transmembrane region" description="Helical" evidence="13">
    <location>
        <begin position="561"/>
        <end position="580"/>
    </location>
</feature>
<dbReference type="eggNOG" id="COG0706">
    <property type="taxonomic scope" value="Bacteria"/>
</dbReference>
<dbReference type="STRING" id="216432.CA2559_08476"/>
<organism evidence="17 18">
    <name type="scientific">Croceibacter atlanticus (strain ATCC BAA-628 / JCM 21780 / CIP 108009 / IAM 15332 / KCTC 12090 / HTCC2559)</name>
    <dbReference type="NCBI Taxonomy" id="216432"/>
    <lineage>
        <taxon>Bacteria</taxon>
        <taxon>Pseudomonadati</taxon>
        <taxon>Bacteroidota</taxon>
        <taxon>Flavobacteriia</taxon>
        <taxon>Flavobacteriales</taxon>
        <taxon>Flavobacteriaceae</taxon>
        <taxon>Croceibacter</taxon>
    </lineage>
</organism>
<dbReference type="CDD" id="cd20070">
    <property type="entry name" value="5TM_YidC_Alb3"/>
    <property type="match status" value="1"/>
</dbReference>
<dbReference type="Pfam" id="PF14849">
    <property type="entry name" value="YidC_periplas"/>
    <property type="match status" value="1"/>
</dbReference>
<dbReference type="KEGG" id="cat:CA2559_08476"/>
<keyword evidence="5 13" id="KW-1003">Cell membrane</keyword>
<dbReference type="InterPro" id="IPR028055">
    <property type="entry name" value="YidC/Oxa/ALB_C"/>
</dbReference>
<dbReference type="NCBIfam" id="TIGR03592">
    <property type="entry name" value="yidC_oxa1_cterm"/>
    <property type="match status" value="1"/>
</dbReference>
<evidence type="ECO:0000313" key="18">
    <source>
        <dbReference type="Proteomes" id="UP000002297"/>
    </source>
</evidence>
<dbReference type="InterPro" id="IPR019998">
    <property type="entry name" value="Membr_insert_YidC"/>
</dbReference>
<dbReference type="GO" id="GO:0032977">
    <property type="term" value="F:membrane insertase activity"/>
    <property type="evidence" value="ECO:0007669"/>
    <property type="project" value="InterPro"/>
</dbReference>
<feature type="domain" description="Membrane insertase YidC/Oxa/ALB C-terminal" evidence="15">
    <location>
        <begin position="379"/>
        <end position="577"/>
    </location>
</feature>
<dbReference type="InterPro" id="IPR001708">
    <property type="entry name" value="YidC/ALB3/OXA1/COX18"/>
</dbReference>
<keyword evidence="8 13" id="KW-1133">Transmembrane helix</keyword>
<dbReference type="Pfam" id="PF02096">
    <property type="entry name" value="60KD_IMP"/>
    <property type="match status" value="1"/>
</dbReference>
<keyword evidence="18" id="KW-1185">Reference proteome</keyword>
<evidence type="ECO:0000256" key="9">
    <source>
        <dbReference type="ARBA" id="ARBA00023136"/>
    </source>
</evidence>
<feature type="transmembrane region" description="Helical" evidence="13">
    <location>
        <begin position="6"/>
        <end position="26"/>
    </location>
</feature>
<keyword evidence="13" id="KW-0997">Cell inner membrane</keyword>
<dbReference type="PRINTS" id="PR00701">
    <property type="entry name" value="60KDINNERMP"/>
</dbReference>
<dbReference type="HOGENOM" id="CLU_016535_2_0_10"/>
<evidence type="ECO:0000259" key="15">
    <source>
        <dbReference type="Pfam" id="PF02096"/>
    </source>
</evidence>
<evidence type="ECO:0000256" key="4">
    <source>
        <dbReference type="ARBA" id="ARBA00022448"/>
    </source>
</evidence>
<dbReference type="PANTHER" id="PTHR12428">
    <property type="entry name" value="OXA1"/>
    <property type="match status" value="1"/>
</dbReference>
<dbReference type="NCBIfam" id="TIGR03593">
    <property type="entry name" value="yidC_nterm"/>
    <property type="match status" value="1"/>
</dbReference>
<dbReference type="GeneID" id="89453447"/>
<evidence type="ECO:0000256" key="11">
    <source>
        <dbReference type="ARBA" id="ARBA00033245"/>
    </source>
</evidence>
<feature type="transmembrane region" description="Helical" evidence="13">
    <location>
        <begin position="377"/>
        <end position="399"/>
    </location>
</feature>
<feature type="region of interest" description="Disordered" evidence="14">
    <location>
        <begin position="592"/>
        <end position="622"/>
    </location>
</feature>
<evidence type="ECO:0000256" key="1">
    <source>
        <dbReference type="ARBA" id="ARBA00004429"/>
    </source>
</evidence>
<evidence type="ECO:0000256" key="8">
    <source>
        <dbReference type="ARBA" id="ARBA00022989"/>
    </source>
</evidence>
<name>A3UBQ3_CROAH</name>
<comment type="function">
    <text evidence="13">Required for the insertion and/or proper folding and/or complex formation of integral membrane proteins into the membrane. Involved in integration of membrane proteins that insert both dependently and independently of the Sec translocase complex, as well as at least some lipoproteins. Aids folding of multispanning membrane proteins.</text>
</comment>
<comment type="similarity">
    <text evidence="2 13">Belongs to the OXA1/ALB3/YidC family. Type 1 subfamily.</text>
</comment>
<evidence type="ECO:0000256" key="13">
    <source>
        <dbReference type="HAMAP-Rule" id="MF_01810"/>
    </source>
</evidence>
<protein>
    <recommendedName>
        <fullName evidence="3 13">Membrane protein insertase YidC</fullName>
    </recommendedName>
    <alternativeName>
        <fullName evidence="12 13">Foldase YidC</fullName>
    </alternativeName>
    <alternativeName>
        <fullName evidence="11 13">Membrane integrase YidC</fullName>
    </alternativeName>
    <alternativeName>
        <fullName evidence="13">Membrane protein YidC</fullName>
    </alternativeName>
</protein>
<evidence type="ECO:0000259" key="16">
    <source>
        <dbReference type="Pfam" id="PF14849"/>
    </source>
</evidence>
<dbReference type="InterPro" id="IPR047196">
    <property type="entry name" value="YidC_ALB_C"/>
</dbReference>
<evidence type="ECO:0000256" key="12">
    <source>
        <dbReference type="ARBA" id="ARBA00033342"/>
    </source>
</evidence>
<keyword evidence="9 13" id="KW-0472">Membrane</keyword>
<dbReference type="PANTHER" id="PTHR12428:SF65">
    <property type="entry name" value="CYTOCHROME C OXIDASE ASSEMBLY PROTEIN COX18, MITOCHONDRIAL"/>
    <property type="match status" value="1"/>
</dbReference>
<feature type="transmembrane region" description="Helical" evidence="13">
    <location>
        <begin position="495"/>
        <end position="517"/>
    </location>
</feature>
<dbReference type="NCBIfam" id="NF002356">
    <property type="entry name" value="PRK01318.2-3"/>
    <property type="match status" value="1"/>
</dbReference>
<dbReference type="AlphaFoldDB" id="A3UBQ3"/>
<feature type="transmembrane region" description="Helical" evidence="13">
    <location>
        <begin position="538"/>
        <end position="555"/>
    </location>
</feature>
<comment type="subunit">
    <text evidence="13">Interacts with the Sec translocase complex via SecD. Specifically interacts with transmembrane segments of nascent integral membrane proteins during membrane integration.</text>
</comment>
<dbReference type="RefSeq" id="WP_013187440.1">
    <property type="nucleotide sequence ID" value="NC_014230.1"/>
</dbReference>
<evidence type="ECO:0000256" key="6">
    <source>
        <dbReference type="ARBA" id="ARBA00022692"/>
    </source>
</evidence>
<dbReference type="InterPro" id="IPR038221">
    <property type="entry name" value="YidC_periplasmic_sf"/>
</dbReference>
<proteinExistence type="inferred from homology"/>
<dbReference type="Proteomes" id="UP000002297">
    <property type="component" value="Chromosome"/>
</dbReference>
<dbReference type="CDD" id="cd19961">
    <property type="entry name" value="EcYidC-like_peri"/>
    <property type="match status" value="1"/>
</dbReference>